<dbReference type="CDD" id="cd02874">
    <property type="entry name" value="GH18_CFLE_spore_hydrolase"/>
    <property type="match status" value="1"/>
</dbReference>
<evidence type="ECO:0000256" key="4">
    <source>
        <dbReference type="SAM" id="SignalP"/>
    </source>
</evidence>
<proteinExistence type="predicted"/>
<accession>A0ABS2JWL6</accession>
<reference evidence="6 7" key="1">
    <citation type="submission" date="2020-10" db="EMBL/GenBank/DDBJ databases">
        <title>Phylogeny of dyella-like bacteria.</title>
        <authorList>
            <person name="Fu J."/>
        </authorList>
    </citation>
    <scope>NUCLEOTIDE SEQUENCE [LARGE SCALE GENOMIC DNA]</scope>
    <source>
        <strain evidence="6 7">THG-B117</strain>
    </source>
</reference>
<dbReference type="EMBL" id="JADIKC010000011">
    <property type="protein sequence ID" value="MBM7123401.1"/>
    <property type="molecule type" value="Genomic_DNA"/>
</dbReference>
<dbReference type="Gene3D" id="3.20.20.80">
    <property type="entry name" value="Glycosidases"/>
    <property type="match status" value="1"/>
</dbReference>
<evidence type="ECO:0000256" key="2">
    <source>
        <dbReference type="ARBA" id="ARBA00023295"/>
    </source>
</evidence>
<dbReference type="InterPro" id="IPR011583">
    <property type="entry name" value="Chitinase_II/V-like_cat"/>
</dbReference>
<dbReference type="Gene3D" id="3.10.50.10">
    <property type="match status" value="1"/>
</dbReference>
<dbReference type="InterPro" id="IPR017853">
    <property type="entry name" value="GH"/>
</dbReference>
<dbReference type="InterPro" id="IPR041704">
    <property type="entry name" value="CFLE_GH18"/>
</dbReference>
<dbReference type="SMART" id="SM00636">
    <property type="entry name" value="Glyco_18"/>
    <property type="match status" value="1"/>
</dbReference>
<keyword evidence="3" id="KW-0119">Carbohydrate metabolism</keyword>
<evidence type="ECO:0000259" key="5">
    <source>
        <dbReference type="PROSITE" id="PS51910"/>
    </source>
</evidence>
<dbReference type="RefSeq" id="WP_204637853.1">
    <property type="nucleotide sequence ID" value="NZ_JADIKC010000011.1"/>
</dbReference>
<name>A0ABS2JWL6_9GAMM</name>
<dbReference type="InterPro" id="IPR001223">
    <property type="entry name" value="Glyco_hydro18_cat"/>
</dbReference>
<dbReference type="Pfam" id="PF00704">
    <property type="entry name" value="Glyco_hydro_18"/>
    <property type="match status" value="1"/>
</dbReference>
<keyword evidence="2" id="KW-0326">Glycosidase</keyword>
<keyword evidence="3" id="KW-0624">Polysaccharide degradation</keyword>
<dbReference type="PANTHER" id="PTHR46066">
    <property type="entry name" value="CHITINASE DOMAIN-CONTAINING PROTEIN 1 FAMILY MEMBER"/>
    <property type="match status" value="1"/>
</dbReference>
<comment type="caution">
    <text evidence="6">The sequence shown here is derived from an EMBL/GenBank/DDBJ whole genome shotgun (WGS) entry which is preliminary data.</text>
</comment>
<keyword evidence="7" id="KW-1185">Reference proteome</keyword>
<dbReference type="SUPFAM" id="SSF51445">
    <property type="entry name" value="(Trans)glycosidases"/>
    <property type="match status" value="1"/>
</dbReference>
<feature type="chain" id="PRO_5045323129" evidence="4">
    <location>
        <begin position="23"/>
        <end position="352"/>
    </location>
</feature>
<evidence type="ECO:0000256" key="3">
    <source>
        <dbReference type="ARBA" id="ARBA00023326"/>
    </source>
</evidence>
<dbReference type="InterPro" id="IPR029070">
    <property type="entry name" value="Chitinase_insertion_sf"/>
</dbReference>
<feature type="domain" description="GH18" evidence="5">
    <location>
        <begin position="25"/>
        <end position="352"/>
    </location>
</feature>
<protein>
    <submittedName>
        <fullName evidence="6">Glycosyl hydrolase</fullName>
    </submittedName>
</protein>
<dbReference type="PROSITE" id="PS51910">
    <property type="entry name" value="GH18_2"/>
    <property type="match status" value="1"/>
</dbReference>
<evidence type="ECO:0000256" key="1">
    <source>
        <dbReference type="ARBA" id="ARBA00022801"/>
    </source>
</evidence>
<keyword evidence="4" id="KW-0732">Signal</keyword>
<evidence type="ECO:0000313" key="7">
    <source>
        <dbReference type="Proteomes" id="UP001430065"/>
    </source>
</evidence>
<evidence type="ECO:0000313" key="6">
    <source>
        <dbReference type="EMBL" id="MBM7123401.1"/>
    </source>
</evidence>
<feature type="signal peptide" evidence="4">
    <location>
        <begin position="1"/>
        <end position="22"/>
    </location>
</feature>
<keyword evidence="1 6" id="KW-0378">Hydrolase</keyword>
<dbReference type="GO" id="GO:0016787">
    <property type="term" value="F:hydrolase activity"/>
    <property type="evidence" value="ECO:0007669"/>
    <property type="project" value="UniProtKB-KW"/>
</dbReference>
<sequence length="352" mass="39518">MKRWLSLAVSLCLACASTGAFAKAPTALFYMIEIQKSINSFEAHVDKVDLLVPTWFGVDGNGLVSGSPNLYVLKLAKAHRVPVMPIISAGGDRKKFHDLLVNETAKKAMIEGMLEQAKLYGFVGFQFDFENIAWTDRDALTLLTQQTATALHKHGLKLSMAVVPNAPGYAGRGPFAKWIWEYWKGAYDLKALGQALDLVCLMTYDQHTRWTTPGPVAGMPWVMANLEYALKVVPKEKLSLGIGLYGYHWFAGDPVGADGKESSNISAQYIDADESFPLAKQFNATMQWDPVEHESWFYFYRDQMREWVFLPDAHAFRDRYDVVKQYGLEGFCAWVIGAEDPKIWEGLPDAVR</sequence>
<gene>
    <name evidence="6" type="ORF">ISP20_19720</name>
</gene>
<dbReference type="PANTHER" id="PTHR46066:SF2">
    <property type="entry name" value="CHITINASE DOMAIN-CONTAINING PROTEIN 1"/>
    <property type="match status" value="1"/>
</dbReference>
<organism evidence="6 7">
    <name type="scientific">Dyella kyungheensis</name>
    <dbReference type="NCBI Taxonomy" id="1242174"/>
    <lineage>
        <taxon>Bacteria</taxon>
        <taxon>Pseudomonadati</taxon>
        <taxon>Pseudomonadota</taxon>
        <taxon>Gammaproteobacteria</taxon>
        <taxon>Lysobacterales</taxon>
        <taxon>Rhodanobacteraceae</taxon>
        <taxon>Dyella</taxon>
    </lineage>
</organism>
<dbReference type="Proteomes" id="UP001430065">
    <property type="component" value="Unassembled WGS sequence"/>
</dbReference>